<dbReference type="EMBL" id="JARMAB010000040">
    <property type="protein sequence ID" value="MED1205788.1"/>
    <property type="molecule type" value="Genomic_DNA"/>
</dbReference>
<accession>A0ABU6MN37</accession>
<dbReference type="RefSeq" id="WP_066264123.1">
    <property type="nucleotide sequence ID" value="NZ_JARMAB010000040.1"/>
</dbReference>
<comment type="caution">
    <text evidence="2">The sequence shown here is derived from an EMBL/GenBank/DDBJ whole genome shotgun (WGS) entry which is preliminary data.</text>
</comment>
<dbReference type="PROSITE" id="PS51257">
    <property type="entry name" value="PROKAR_LIPOPROTEIN"/>
    <property type="match status" value="1"/>
</dbReference>
<keyword evidence="3" id="KW-1185">Reference proteome</keyword>
<keyword evidence="1" id="KW-0472">Membrane</keyword>
<organism evidence="2 3">
    <name type="scientific">Heyndrickxia acidicola</name>
    <dbReference type="NCBI Taxonomy" id="209389"/>
    <lineage>
        <taxon>Bacteria</taxon>
        <taxon>Bacillati</taxon>
        <taxon>Bacillota</taxon>
        <taxon>Bacilli</taxon>
        <taxon>Bacillales</taxon>
        <taxon>Bacillaceae</taxon>
        <taxon>Heyndrickxia</taxon>
    </lineage>
</organism>
<keyword evidence="1" id="KW-1133">Transmembrane helix</keyword>
<proteinExistence type="predicted"/>
<keyword evidence="1" id="KW-0812">Transmembrane</keyword>
<feature type="transmembrane region" description="Helical" evidence="1">
    <location>
        <begin position="6"/>
        <end position="24"/>
    </location>
</feature>
<protein>
    <submittedName>
        <fullName evidence="2">Uncharacterized protein</fullName>
    </submittedName>
</protein>
<dbReference type="Proteomes" id="UP001341444">
    <property type="component" value="Unassembled WGS sequence"/>
</dbReference>
<evidence type="ECO:0000313" key="3">
    <source>
        <dbReference type="Proteomes" id="UP001341444"/>
    </source>
</evidence>
<name>A0ABU6MN37_9BACI</name>
<sequence>MKLYILASVVLICGIFACLFLLLSPHNNMSIHNKKSLTNISILYVTTLHASNHAPHLNNYKVTNQSDAKELYSILMNSKPFPNGPISCPSDSGTRYQLMFNGNGQSLDVLADPSGCGLTVINSSDNRMLWSEKFWTILAKDVHSTRFDMMGK</sequence>
<evidence type="ECO:0000256" key="1">
    <source>
        <dbReference type="SAM" id="Phobius"/>
    </source>
</evidence>
<gene>
    <name evidence="2" type="ORF">P4T90_22390</name>
</gene>
<reference evidence="2 3" key="1">
    <citation type="submission" date="2023-03" db="EMBL/GenBank/DDBJ databases">
        <title>Bacillus Genome Sequencing.</title>
        <authorList>
            <person name="Dunlap C."/>
        </authorList>
    </citation>
    <scope>NUCLEOTIDE SEQUENCE [LARGE SCALE GENOMIC DNA]</scope>
    <source>
        <strain evidence="2 3">B-23453</strain>
    </source>
</reference>
<evidence type="ECO:0000313" key="2">
    <source>
        <dbReference type="EMBL" id="MED1205788.1"/>
    </source>
</evidence>